<keyword evidence="2" id="KW-1185">Reference proteome</keyword>
<name>A0A8E2I7E6_9BACI</name>
<dbReference type="RefSeq" id="WP_078110499.1">
    <property type="nucleotide sequence ID" value="NZ_CP065424.1"/>
</dbReference>
<comment type="caution">
    <text evidence="1">The sequence shown here is derived from an EMBL/GenBank/DDBJ whole genome shotgun (WGS) entry which is preliminary data.</text>
</comment>
<evidence type="ECO:0000313" key="1">
    <source>
        <dbReference type="EMBL" id="OOP67707.1"/>
    </source>
</evidence>
<dbReference type="EMBL" id="MTLA01000170">
    <property type="protein sequence ID" value="OOP67707.1"/>
    <property type="molecule type" value="Genomic_DNA"/>
</dbReference>
<dbReference type="Proteomes" id="UP000189761">
    <property type="component" value="Unassembled WGS sequence"/>
</dbReference>
<organism evidence="1 2">
    <name type="scientific">Heyndrickxia oleronia</name>
    <dbReference type="NCBI Taxonomy" id="38875"/>
    <lineage>
        <taxon>Bacteria</taxon>
        <taxon>Bacillati</taxon>
        <taxon>Bacillota</taxon>
        <taxon>Bacilli</taxon>
        <taxon>Bacillales</taxon>
        <taxon>Bacillaceae</taxon>
        <taxon>Heyndrickxia</taxon>
    </lineage>
</organism>
<proteinExistence type="predicted"/>
<sequence length="272" mass="31962">MNNEKNTKPIYDRRVKEILEGLSQNIPRDELAKKFGHKNYKTLDIYMRRRNFTWDSENQTYIPKLTKDVPIVEKVKPTSKAGMIIEMLKNPNFNIEYICAKVGFKDHRQIAEYMTSKGFVWSPDEGNYKKTYGMIENDKDIENDGMEIENILDEPITQKEISEADLNPPMDHMENNQPLRQDYIPLLKWLASNKEKISKLIDPTNTDTLPRYIIPGKANGKTIQLSEALQDMAVTFCNERNIKQRELFEVALIEFFRKYGYDYEVENLLQSF</sequence>
<protein>
    <submittedName>
        <fullName evidence="1">Uncharacterized protein</fullName>
    </submittedName>
</protein>
<evidence type="ECO:0000313" key="2">
    <source>
        <dbReference type="Proteomes" id="UP000189761"/>
    </source>
</evidence>
<gene>
    <name evidence="1" type="ORF">BWZ43_14330</name>
</gene>
<reference evidence="1 2" key="1">
    <citation type="submission" date="2017-01" db="EMBL/GenBank/DDBJ databases">
        <title>Draft genome sequence of Bacillus oleronius.</title>
        <authorList>
            <person name="Allam M."/>
        </authorList>
    </citation>
    <scope>NUCLEOTIDE SEQUENCE [LARGE SCALE GENOMIC DNA]</scope>
    <source>
        <strain evidence="1 2">DSM 9356</strain>
    </source>
</reference>
<dbReference type="AlphaFoldDB" id="A0A8E2I7E6"/>
<accession>A0A8E2I7E6</accession>